<keyword evidence="9" id="KW-1133">Transmembrane helix</keyword>
<keyword evidence="4" id="KW-0808">Transferase</keyword>
<proteinExistence type="predicted"/>
<feature type="domain" description="Histidine kinase/HSP90-like ATPase" evidence="10">
    <location>
        <begin position="281"/>
        <end position="367"/>
    </location>
</feature>
<evidence type="ECO:0000259" key="10">
    <source>
        <dbReference type="Pfam" id="PF02518"/>
    </source>
</evidence>
<dbReference type="PANTHER" id="PTHR24421:SF10">
    <property type="entry name" value="NITRATE_NITRITE SENSOR PROTEIN NARQ"/>
    <property type="match status" value="1"/>
</dbReference>
<keyword evidence="9" id="KW-0812">Transmembrane</keyword>
<dbReference type="GO" id="GO:0005524">
    <property type="term" value="F:ATP binding"/>
    <property type="evidence" value="ECO:0007669"/>
    <property type="project" value="UniProtKB-KW"/>
</dbReference>
<evidence type="ECO:0000259" key="11">
    <source>
        <dbReference type="Pfam" id="PF07730"/>
    </source>
</evidence>
<feature type="domain" description="Signal transduction histidine kinase subgroup 3 dimerisation and phosphoacceptor" evidence="11">
    <location>
        <begin position="169"/>
        <end position="233"/>
    </location>
</feature>
<keyword evidence="5" id="KW-0547">Nucleotide-binding</keyword>
<organism evidence="13 14">
    <name type="scientific">Amycolatopsis marina</name>
    <dbReference type="NCBI Taxonomy" id="490629"/>
    <lineage>
        <taxon>Bacteria</taxon>
        <taxon>Bacillati</taxon>
        <taxon>Actinomycetota</taxon>
        <taxon>Actinomycetes</taxon>
        <taxon>Pseudonocardiales</taxon>
        <taxon>Pseudonocardiaceae</taxon>
        <taxon>Amycolatopsis</taxon>
    </lineage>
</organism>
<keyword evidence="6 13" id="KW-0418">Kinase</keyword>
<dbReference type="InterPro" id="IPR055558">
    <property type="entry name" value="DUF7134"/>
</dbReference>
<dbReference type="InterPro" id="IPR003594">
    <property type="entry name" value="HATPase_dom"/>
</dbReference>
<dbReference type="Pfam" id="PF02518">
    <property type="entry name" value="HATPase_c"/>
    <property type="match status" value="1"/>
</dbReference>
<accession>A0A1I1B310</accession>
<feature type="transmembrane region" description="Helical" evidence="9">
    <location>
        <begin position="62"/>
        <end position="95"/>
    </location>
</feature>
<dbReference type="CDD" id="cd16917">
    <property type="entry name" value="HATPase_UhpB-NarQ-NarX-like"/>
    <property type="match status" value="1"/>
</dbReference>
<evidence type="ECO:0000256" key="2">
    <source>
        <dbReference type="ARBA" id="ARBA00012438"/>
    </source>
</evidence>
<dbReference type="EC" id="2.7.13.3" evidence="2"/>
<dbReference type="InterPro" id="IPR036890">
    <property type="entry name" value="HATPase_C_sf"/>
</dbReference>
<keyword evidence="7" id="KW-0067">ATP-binding</keyword>
<evidence type="ECO:0000259" key="12">
    <source>
        <dbReference type="Pfam" id="PF23539"/>
    </source>
</evidence>
<evidence type="ECO:0000313" key="14">
    <source>
        <dbReference type="Proteomes" id="UP000243799"/>
    </source>
</evidence>
<evidence type="ECO:0000256" key="5">
    <source>
        <dbReference type="ARBA" id="ARBA00022741"/>
    </source>
</evidence>
<feature type="transmembrane region" description="Helical" evidence="9">
    <location>
        <begin position="127"/>
        <end position="147"/>
    </location>
</feature>
<gene>
    <name evidence="13" type="ORF">SAMN05216266_111211</name>
</gene>
<evidence type="ECO:0000256" key="8">
    <source>
        <dbReference type="ARBA" id="ARBA00023012"/>
    </source>
</evidence>
<evidence type="ECO:0000256" key="4">
    <source>
        <dbReference type="ARBA" id="ARBA00022679"/>
    </source>
</evidence>
<feature type="transmembrane region" description="Helical" evidence="9">
    <location>
        <begin position="37"/>
        <end position="55"/>
    </location>
</feature>
<dbReference type="GO" id="GO:0046983">
    <property type="term" value="F:protein dimerization activity"/>
    <property type="evidence" value="ECO:0007669"/>
    <property type="project" value="InterPro"/>
</dbReference>
<dbReference type="GO" id="GO:0000155">
    <property type="term" value="F:phosphorelay sensor kinase activity"/>
    <property type="evidence" value="ECO:0007669"/>
    <property type="project" value="InterPro"/>
</dbReference>
<dbReference type="SUPFAM" id="SSF55874">
    <property type="entry name" value="ATPase domain of HSP90 chaperone/DNA topoisomerase II/histidine kinase"/>
    <property type="match status" value="1"/>
</dbReference>
<evidence type="ECO:0000256" key="6">
    <source>
        <dbReference type="ARBA" id="ARBA00022777"/>
    </source>
</evidence>
<sequence length="371" mass="38568">MNRMGAQSRDVLLALVLVVVGVFGTLGADQRTTTDVPVDALALTMVVLSTAAVAVRRRWPLAVLTAAALITSAYLVLGYTFGPILFSFMVAVYTVARHVALPRSAVAATLAMAILLLHLIVQPGVGVLGVIPGSAWAVVPFAVGVTVRLTRQSAEQTRAEIVRQHVDEERLRVAQEVHDVVGHGLAAIKMQADVALHLLARKPEQAEIALTTISRTSTDALDELRATLTAVRRSGAGTSRTPAPGLAGLGELTSRLSAAGVHVNVEQSGAPRPLPAAVDLTAYRVVQESLTNVLRHSGAQVALVRVAYQTDEVIVTVGNPRGSAPAAGDGQGLGLAGMRERVHAVGGSFAAGPTREGGFEVRCVLPTGGGE</sequence>
<protein>
    <recommendedName>
        <fullName evidence="2">histidine kinase</fullName>
        <ecNumber evidence="2">2.7.13.3</ecNumber>
    </recommendedName>
</protein>
<dbReference type="Proteomes" id="UP000243799">
    <property type="component" value="Unassembled WGS sequence"/>
</dbReference>
<keyword evidence="8" id="KW-0902">Two-component regulatory system</keyword>
<evidence type="ECO:0000256" key="9">
    <source>
        <dbReference type="SAM" id="Phobius"/>
    </source>
</evidence>
<evidence type="ECO:0000313" key="13">
    <source>
        <dbReference type="EMBL" id="SFB44457.1"/>
    </source>
</evidence>
<keyword evidence="3" id="KW-0597">Phosphoprotein</keyword>
<evidence type="ECO:0000256" key="1">
    <source>
        <dbReference type="ARBA" id="ARBA00000085"/>
    </source>
</evidence>
<dbReference type="AlphaFoldDB" id="A0A1I1B310"/>
<feature type="transmembrane region" description="Helical" evidence="9">
    <location>
        <begin position="101"/>
        <end position="120"/>
    </location>
</feature>
<feature type="domain" description="DUF7134" evidence="12">
    <location>
        <begin position="10"/>
        <end position="140"/>
    </location>
</feature>
<dbReference type="PANTHER" id="PTHR24421">
    <property type="entry name" value="NITRATE/NITRITE SENSOR PROTEIN NARX-RELATED"/>
    <property type="match status" value="1"/>
</dbReference>
<comment type="catalytic activity">
    <reaction evidence="1">
        <text>ATP + protein L-histidine = ADP + protein N-phospho-L-histidine.</text>
        <dbReference type="EC" id="2.7.13.3"/>
    </reaction>
</comment>
<name>A0A1I1B310_9PSEU</name>
<keyword evidence="9" id="KW-0472">Membrane</keyword>
<dbReference type="InterPro" id="IPR011712">
    <property type="entry name" value="Sig_transdc_His_kin_sub3_dim/P"/>
</dbReference>
<dbReference type="Gene3D" id="1.20.5.1930">
    <property type="match status" value="1"/>
</dbReference>
<keyword evidence="14" id="KW-1185">Reference proteome</keyword>
<evidence type="ECO:0000256" key="3">
    <source>
        <dbReference type="ARBA" id="ARBA00022553"/>
    </source>
</evidence>
<dbReference type="EMBL" id="FOKG01000011">
    <property type="protein sequence ID" value="SFB44457.1"/>
    <property type="molecule type" value="Genomic_DNA"/>
</dbReference>
<dbReference type="Pfam" id="PF23539">
    <property type="entry name" value="DUF7134"/>
    <property type="match status" value="1"/>
</dbReference>
<dbReference type="GO" id="GO:0016020">
    <property type="term" value="C:membrane"/>
    <property type="evidence" value="ECO:0007669"/>
    <property type="project" value="InterPro"/>
</dbReference>
<dbReference type="Gene3D" id="3.30.565.10">
    <property type="entry name" value="Histidine kinase-like ATPase, C-terminal domain"/>
    <property type="match status" value="1"/>
</dbReference>
<dbReference type="Pfam" id="PF07730">
    <property type="entry name" value="HisKA_3"/>
    <property type="match status" value="1"/>
</dbReference>
<reference evidence="14" key="1">
    <citation type="submission" date="2016-10" db="EMBL/GenBank/DDBJ databases">
        <authorList>
            <person name="Varghese N."/>
            <person name="Submissions S."/>
        </authorList>
    </citation>
    <scope>NUCLEOTIDE SEQUENCE [LARGE SCALE GENOMIC DNA]</scope>
    <source>
        <strain evidence="14">CGMCC 4.3568</strain>
    </source>
</reference>
<dbReference type="STRING" id="490629.SAMN05216266_111211"/>
<dbReference type="InterPro" id="IPR050482">
    <property type="entry name" value="Sensor_HK_TwoCompSys"/>
</dbReference>
<evidence type="ECO:0000256" key="7">
    <source>
        <dbReference type="ARBA" id="ARBA00022840"/>
    </source>
</evidence>